<dbReference type="Pfam" id="PF12728">
    <property type="entry name" value="HTH_17"/>
    <property type="match status" value="1"/>
</dbReference>
<gene>
    <name evidence="2" type="ORF">CRI94_17275</name>
</gene>
<evidence type="ECO:0000259" key="1">
    <source>
        <dbReference type="Pfam" id="PF12728"/>
    </source>
</evidence>
<feature type="domain" description="Helix-turn-helix" evidence="1">
    <location>
        <begin position="17"/>
        <end position="62"/>
    </location>
</feature>
<evidence type="ECO:0000313" key="3">
    <source>
        <dbReference type="Proteomes" id="UP000220102"/>
    </source>
</evidence>
<reference evidence="2 3" key="1">
    <citation type="submission" date="2017-10" db="EMBL/GenBank/DDBJ databases">
        <title>Draft genome of Longibacter Salinarum.</title>
        <authorList>
            <person name="Goh K.M."/>
            <person name="Shamsir M.S."/>
            <person name="Lim S.W."/>
        </authorList>
    </citation>
    <scope>NUCLEOTIDE SEQUENCE [LARGE SCALE GENOMIC DNA]</scope>
    <source>
        <strain evidence="2 3">KCTC 52045</strain>
    </source>
</reference>
<name>A0A2A8CTG5_9BACT</name>
<organism evidence="2 3">
    <name type="scientific">Longibacter salinarum</name>
    <dbReference type="NCBI Taxonomy" id="1850348"/>
    <lineage>
        <taxon>Bacteria</taxon>
        <taxon>Pseudomonadati</taxon>
        <taxon>Rhodothermota</taxon>
        <taxon>Rhodothermia</taxon>
        <taxon>Rhodothermales</taxon>
        <taxon>Salisaetaceae</taxon>
        <taxon>Longibacter</taxon>
    </lineage>
</organism>
<dbReference type="GO" id="GO:0003677">
    <property type="term" value="F:DNA binding"/>
    <property type="evidence" value="ECO:0007669"/>
    <property type="project" value="InterPro"/>
</dbReference>
<dbReference type="InterPro" id="IPR010093">
    <property type="entry name" value="SinI_DNA-bd"/>
</dbReference>
<keyword evidence="3" id="KW-1185">Reference proteome</keyword>
<dbReference type="OrthoDB" id="1366685at2"/>
<dbReference type="InterPro" id="IPR009061">
    <property type="entry name" value="DNA-bd_dom_put_sf"/>
</dbReference>
<accession>A0A2A8CTG5</accession>
<dbReference type="AlphaFoldDB" id="A0A2A8CTG5"/>
<proteinExistence type="predicted"/>
<dbReference type="Proteomes" id="UP000220102">
    <property type="component" value="Unassembled WGS sequence"/>
</dbReference>
<dbReference type="EMBL" id="PDEQ01000015">
    <property type="protein sequence ID" value="PEN10369.1"/>
    <property type="molecule type" value="Genomic_DNA"/>
</dbReference>
<sequence length="85" mass="9555">MDTTTRHAPADVGKRHYNAREVAEKLDITTRTVRNHIKQGELPAAKIGRSFVITRDDLAEYLGGHQRVVAIFGPLEDDETRNSLN</sequence>
<comment type="caution">
    <text evidence="2">The sequence shown here is derived from an EMBL/GenBank/DDBJ whole genome shotgun (WGS) entry which is preliminary data.</text>
</comment>
<dbReference type="NCBIfam" id="TIGR01764">
    <property type="entry name" value="excise"/>
    <property type="match status" value="1"/>
</dbReference>
<protein>
    <recommendedName>
        <fullName evidence="1">Helix-turn-helix domain-containing protein</fullName>
    </recommendedName>
</protein>
<dbReference type="InterPro" id="IPR041657">
    <property type="entry name" value="HTH_17"/>
</dbReference>
<dbReference type="SUPFAM" id="SSF46955">
    <property type="entry name" value="Putative DNA-binding domain"/>
    <property type="match status" value="1"/>
</dbReference>
<dbReference type="RefSeq" id="WP_098079297.1">
    <property type="nucleotide sequence ID" value="NZ_PDEQ01000015.1"/>
</dbReference>
<dbReference type="Gene3D" id="1.10.10.10">
    <property type="entry name" value="Winged helix-like DNA-binding domain superfamily/Winged helix DNA-binding domain"/>
    <property type="match status" value="1"/>
</dbReference>
<dbReference type="InterPro" id="IPR036388">
    <property type="entry name" value="WH-like_DNA-bd_sf"/>
</dbReference>
<evidence type="ECO:0000313" key="2">
    <source>
        <dbReference type="EMBL" id="PEN10369.1"/>
    </source>
</evidence>